<dbReference type="InterPro" id="IPR036514">
    <property type="entry name" value="SGNH_hydro_sf"/>
</dbReference>
<reference evidence="2" key="1">
    <citation type="submission" date="2024-05" db="EMBL/GenBank/DDBJ databases">
        <title>Whole genome shotgun sequence of Streptomyces violascens NBRC 12920.</title>
        <authorList>
            <person name="Komaki H."/>
            <person name="Tamura T."/>
        </authorList>
    </citation>
    <scope>NUCLEOTIDE SEQUENCE</scope>
    <source>
        <strain evidence="2">NBRC 12920</strain>
    </source>
</reference>
<evidence type="ECO:0000313" key="3">
    <source>
        <dbReference type="Proteomes" id="UP001050808"/>
    </source>
</evidence>
<feature type="compositionally biased region" description="Basic and acidic residues" evidence="1">
    <location>
        <begin position="1"/>
        <end position="15"/>
    </location>
</feature>
<comment type="caution">
    <text evidence="2">The sequence shown here is derived from an EMBL/GenBank/DDBJ whole genome shotgun (WGS) entry which is preliminary data.</text>
</comment>
<dbReference type="SUPFAM" id="SSF52266">
    <property type="entry name" value="SGNH hydrolase"/>
    <property type="match status" value="1"/>
</dbReference>
<evidence type="ECO:0000313" key="2">
    <source>
        <dbReference type="EMBL" id="GHI41344.1"/>
    </source>
</evidence>
<proteinExistence type="predicted"/>
<evidence type="ECO:0000256" key="1">
    <source>
        <dbReference type="SAM" id="MobiDB-lite"/>
    </source>
</evidence>
<feature type="compositionally biased region" description="Pro residues" evidence="1">
    <location>
        <begin position="16"/>
        <end position="27"/>
    </location>
</feature>
<feature type="region of interest" description="Disordered" evidence="1">
    <location>
        <begin position="1"/>
        <end position="39"/>
    </location>
</feature>
<protein>
    <recommendedName>
        <fullName evidence="4">SGNH/GDSL hydrolase family protein</fullName>
    </recommendedName>
</protein>
<dbReference type="Proteomes" id="UP001050808">
    <property type="component" value="Unassembled WGS sequence"/>
</dbReference>
<keyword evidence="3" id="KW-1185">Reference proteome</keyword>
<evidence type="ECO:0008006" key="4">
    <source>
        <dbReference type="Google" id="ProtNLM"/>
    </source>
</evidence>
<sequence>MSDERGNAMEDHDPAGPDPYNPGPHGPDPYGLDAQGLDPYVLRPGEPEELLAGLPWRRAVVFGGCEAGPVPEAVVRGRPAKAWPERVACLLRQAGPPELACLSLRARRDLVLSEVRSRQLAQALAFEADLAVLACGGPDLRARSFDPDVVESELGRILTSLKGATCRGAAVVSPFDWSGSGQLAGAQRDRIRTRQRLLVERVTVVTLRHGAVHIDLMAYEKGLDSKLLWSSQPGRLSGRGHAVAAAAVVRALAEQARTR</sequence>
<accession>A0ABQ3QVU3</accession>
<dbReference type="RefSeq" id="WP_189966689.1">
    <property type="nucleotide sequence ID" value="NZ_BMUA01000016.1"/>
</dbReference>
<dbReference type="EMBL" id="BNDY01000017">
    <property type="protein sequence ID" value="GHI41344.1"/>
    <property type="molecule type" value="Genomic_DNA"/>
</dbReference>
<organism evidence="2 3">
    <name type="scientific">Streptomyces violascens</name>
    <dbReference type="NCBI Taxonomy" id="67381"/>
    <lineage>
        <taxon>Bacteria</taxon>
        <taxon>Bacillati</taxon>
        <taxon>Actinomycetota</taxon>
        <taxon>Actinomycetes</taxon>
        <taxon>Kitasatosporales</taxon>
        <taxon>Streptomycetaceae</taxon>
        <taxon>Streptomyces</taxon>
    </lineage>
</organism>
<name>A0ABQ3QVU3_9ACTN</name>
<dbReference type="Gene3D" id="3.40.50.1110">
    <property type="entry name" value="SGNH hydrolase"/>
    <property type="match status" value="1"/>
</dbReference>
<gene>
    <name evidence="2" type="ORF">Sviol_57520</name>
</gene>